<reference evidence="1 2" key="1">
    <citation type="submission" date="2018-08" db="EMBL/GenBank/DDBJ databases">
        <title>Genome and evolution of the arbuscular mycorrhizal fungus Diversispora epigaea (formerly Glomus versiforme) and its bacterial endosymbionts.</title>
        <authorList>
            <person name="Sun X."/>
            <person name="Fei Z."/>
            <person name="Harrison M."/>
        </authorList>
    </citation>
    <scope>NUCLEOTIDE SEQUENCE [LARGE SCALE GENOMIC DNA]</scope>
    <source>
        <strain evidence="1 2">IT104</strain>
    </source>
</reference>
<evidence type="ECO:0000313" key="1">
    <source>
        <dbReference type="EMBL" id="RHZ58641.1"/>
    </source>
</evidence>
<dbReference type="AlphaFoldDB" id="A0A397H6D9"/>
<accession>A0A397H6D9</accession>
<gene>
    <name evidence="1" type="ORF">Glove_372g122</name>
</gene>
<name>A0A397H6D9_9GLOM</name>
<proteinExistence type="predicted"/>
<keyword evidence="2" id="KW-1185">Reference proteome</keyword>
<dbReference type="EMBL" id="PQFF01000335">
    <property type="protein sequence ID" value="RHZ58641.1"/>
    <property type="molecule type" value="Genomic_DNA"/>
</dbReference>
<protein>
    <submittedName>
        <fullName evidence="1">Uncharacterized protein</fullName>
    </submittedName>
</protein>
<dbReference type="Proteomes" id="UP000266861">
    <property type="component" value="Unassembled WGS sequence"/>
</dbReference>
<organism evidence="1 2">
    <name type="scientific">Diversispora epigaea</name>
    <dbReference type="NCBI Taxonomy" id="1348612"/>
    <lineage>
        <taxon>Eukaryota</taxon>
        <taxon>Fungi</taxon>
        <taxon>Fungi incertae sedis</taxon>
        <taxon>Mucoromycota</taxon>
        <taxon>Glomeromycotina</taxon>
        <taxon>Glomeromycetes</taxon>
        <taxon>Diversisporales</taxon>
        <taxon>Diversisporaceae</taxon>
        <taxon>Diversispora</taxon>
    </lineage>
</organism>
<sequence>MFRRAEIDVFGHPVPYYEGIGFVVGSDSLPYPWILISNIGVDKSFADDLNFERGIVSSRVALVLRSAEIKPLFNRFIRK</sequence>
<evidence type="ECO:0000313" key="2">
    <source>
        <dbReference type="Proteomes" id="UP000266861"/>
    </source>
</evidence>
<comment type="caution">
    <text evidence="1">The sequence shown here is derived from an EMBL/GenBank/DDBJ whole genome shotgun (WGS) entry which is preliminary data.</text>
</comment>
<dbReference type="OrthoDB" id="2473255at2759"/>